<dbReference type="InterPro" id="IPR004360">
    <property type="entry name" value="Glyas_Fos-R_dOase_dom"/>
</dbReference>
<organism evidence="2 3">
    <name type="scientific">Actinacidiphila acidipaludis</name>
    <dbReference type="NCBI Taxonomy" id="2873382"/>
    <lineage>
        <taxon>Bacteria</taxon>
        <taxon>Bacillati</taxon>
        <taxon>Actinomycetota</taxon>
        <taxon>Actinomycetes</taxon>
        <taxon>Kitasatosporales</taxon>
        <taxon>Streptomycetaceae</taxon>
        <taxon>Actinacidiphila</taxon>
    </lineage>
</organism>
<accession>A0ABS7QBW6</accession>
<dbReference type="EMBL" id="JAINZZ010000035">
    <property type="protein sequence ID" value="MBY8880672.1"/>
    <property type="molecule type" value="Genomic_DNA"/>
</dbReference>
<dbReference type="SUPFAM" id="SSF54593">
    <property type="entry name" value="Glyoxalase/Bleomycin resistance protein/Dihydroxybiphenyl dioxygenase"/>
    <property type="match status" value="1"/>
</dbReference>
<name>A0ABS7QBW6_9ACTN</name>
<evidence type="ECO:0000259" key="1">
    <source>
        <dbReference type="PROSITE" id="PS51819"/>
    </source>
</evidence>
<dbReference type="PROSITE" id="PS51819">
    <property type="entry name" value="VOC"/>
    <property type="match status" value="1"/>
</dbReference>
<dbReference type="Pfam" id="PF00903">
    <property type="entry name" value="Glyoxalase"/>
    <property type="match status" value="1"/>
</dbReference>
<evidence type="ECO:0000313" key="3">
    <source>
        <dbReference type="Proteomes" id="UP000778578"/>
    </source>
</evidence>
<feature type="domain" description="VOC" evidence="1">
    <location>
        <begin position="1"/>
        <end position="120"/>
    </location>
</feature>
<dbReference type="Proteomes" id="UP000778578">
    <property type="component" value="Unassembled WGS sequence"/>
</dbReference>
<dbReference type="InterPro" id="IPR029068">
    <property type="entry name" value="Glyas_Bleomycin-R_OHBP_Dase"/>
</dbReference>
<comment type="caution">
    <text evidence="2">The sequence shown here is derived from an EMBL/GenBank/DDBJ whole genome shotgun (WGS) entry which is preliminary data.</text>
</comment>
<gene>
    <name evidence="2" type="ORF">K7862_23980</name>
</gene>
<reference evidence="2 3" key="1">
    <citation type="submission" date="2021-08" db="EMBL/GenBank/DDBJ databases">
        <title>WGS of actinomycetes from Thailand.</title>
        <authorList>
            <person name="Thawai C."/>
        </authorList>
    </citation>
    <scope>NUCLEOTIDE SEQUENCE [LARGE SCALE GENOMIC DNA]</scope>
    <source>
        <strain evidence="2 3">PLK6-54</strain>
    </source>
</reference>
<dbReference type="Gene3D" id="3.10.180.10">
    <property type="entry name" value="2,3-Dihydroxybiphenyl 1,2-Dioxygenase, domain 1"/>
    <property type="match status" value="1"/>
</dbReference>
<sequence>MTIPVSDPERARDFYRRLGWREDKTPPGRFQFTPPGSSCSVQFGADLVPTAPGSAQRMFLTTPDIVAAQDAVQAAGVSVSDIFHLAADGIHPGPDPDRGSYRSLFSFEDPDGNGWQMQEVTSRLPGRVEPGPTQYASRNDLASALRRAAAAHGEHEMRTGGFDDNWPDWYAEFMVDEQTGQEPPP</sequence>
<protein>
    <submittedName>
        <fullName evidence="2">VOC family protein</fullName>
    </submittedName>
</protein>
<evidence type="ECO:0000313" key="2">
    <source>
        <dbReference type="EMBL" id="MBY8880672.1"/>
    </source>
</evidence>
<keyword evidence="3" id="KW-1185">Reference proteome</keyword>
<proteinExistence type="predicted"/>
<dbReference type="InterPro" id="IPR037523">
    <property type="entry name" value="VOC_core"/>
</dbReference>